<dbReference type="PROSITE" id="PS51085">
    <property type="entry name" value="2FE2S_FER_2"/>
    <property type="match status" value="1"/>
</dbReference>
<evidence type="ECO:0000259" key="1">
    <source>
        <dbReference type="PROSITE" id="PS51085"/>
    </source>
</evidence>
<dbReference type="InterPro" id="IPR036010">
    <property type="entry name" value="2Fe-2S_ferredoxin-like_sf"/>
</dbReference>
<dbReference type="InterPro" id="IPR006058">
    <property type="entry name" value="2Fe2S_fd_BS"/>
</dbReference>
<dbReference type="NCBIfam" id="NF007985">
    <property type="entry name" value="PRK10713.1"/>
    <property type="match status" value="1"/>
</dbReference>
<dbReference type="Pfam" id="PF00111">
    <property type="entry name" value="Fer2"/>
    <property type="match status" value="1"/>
</dbReference>
<dbReference type="CDD" id="cd00207">
    <property type="entry name" value="fer2"/>
    <property type="match status" value="1"/>
</dbReference>
<name>A0A378WFJ9_9NEIS</name>
<sequence length="119" mass="13345">MSDAGGQGKCKPSHTSGMSLYMPLVTTRDKIFELQDGETLLEGLERTGHEVEYQCRSGYCGSCRLKIVSGRVEYDNFPLAFVGPNEVLPCCCRVTEAVELDCRLRIEEPDLFDVDLFEE</sequence>
<feature type="domain" description="2Fe-2S ferredoxin-type" evidence="1">
    <location>
        <begin position="16"/>
        <end position="110"/>
    </location>
</feature>
<proteinExistence type="predicted"/>
<evidence type="ECO:0000313" key="2">
    <source>
        <dbReference type="EMBL" id="SUA36256.1"/>
    </source>
</evidence>
<dbReference type="PROSITE" id="PS00197">
    <property type="entry name" value="2FE2S_FER_1"/>
    <property type="match status" value="1"/>
</dbReference>
<organism evidence="2 3">
    <name type="scientific">Neisseria zoodegmatis</name>
    <dbReference type="NCBI Taxonomy" id="326523"/>
    <lineage>
        <taxon>Bacteria</taxon>
        <taxon>Pseudomonadati</taxon>
        <taxon>Pseudomonadota</taxon>
        <taxon>Betaproteobacteria</taxon>
        <taxon>Neisseriales</taxon>
        <taxon>Neisseriaceae</taxon>
        <taxon>Neisseria</taxon>
    </lineage>
</organism>
<dbReference type="GO" id="GO:0051537">
    <property type="term" value="F:2 iron, 2 sulfur cluster binding"/>
    <property type="evidence" value="ECO:0007669"/>
    <property type="project" value="InterPro"/>
</dbReference>
<gene>
    <name evidence="2" type="primary">ycbX_2</name>
    <name evidence="2" type="ORF">NCTC12229_00671</name>
</gene>
<dbReference type="InterPro" id="IPR012675">
    <property type="entry name" value="Beta-grasp_dom_sf"/>
</dbReference>
<dbReference type="AlphaFoldDB" id="A0A378WFJ9"/>
<protein>
    <submittedName>
        <fullName evidence="2">Iron-sulfur binding protein</fullName>
    </submittedName>
</protein>
<dbReference type="InterPro" id="IPR001041">
    <property type="entry name" value="2Fe-2S_ferredoxin-type"/>
</dbReference>
<dbReference type="EMBL" id="UGRS01000001">
    <property type="protein sequence ID" value="SUA36256.1"/>
    <property type="molecule type" value="Genomic_DNA"/>
</dbReference>
<evidence type="ECO:0000313" key="3">
    <source>
        <dbReference type="Proteomes" id="UP000254055"/>
    </source>
</evidence>
<dbReference type="Gene3D" id="3.10.20.30">
    <property type="match status" value="1"/>
</dbReference>
<reference evidence="2 3" key="1">
    <citation type="submission" date="2018-06" db="EMBL/GenBank/DDBJ databases">
        <authorList>
            <consortium name="Pathogen Informatics"/>
            <person name="Doyle S."/>
        </authorList>
    </citation>
    <scope>NUCLEOTIDE SEQUENCE [LARGE SCALE GENOMIC DNA]</scope>
    <source>
        <strain evidence="2 3">NCTC12229</strain>
    </source>
</reference>
<dbReference type="Proteomes" id="UP000254055">
    <property type="component" value="Unassembled WGS sequence"/>
</dbReference>
<accession>A0A378WFJ9</accession>
<dbReference type="SUPFAM" id="SSF54292">
    <property type="entry name" value="2Fe-2S ferredoxin-like"/>
    <property type="match status" value="1"/>
</dbReference>